<evidence type="ECO:0000256" key="1">
    <source>
        <dbReference type="ARBA" id="ARBA00006115"/>
    </source>
</evidence>
<dbReference type="Gene3D" id="3.90.550.10">
    <property type="entry name" value="Spore Coat Polysaccharide Biosynthesis Protein SpsA, Chain A"/>
    <property type="match status" value="1"/>
</dbReference>
<dbReference type="Pfam" id="PF00483">
    <property type="entry name" value="NTP_transferase"/>
    <property type="match status" value="1"/>
</dbReference>
<dbReference type="InterPro" id="IPR005835">
    <property type="entry name" value="NTP_transferase_dom"/>
</dbReference>
<evidence type="ECO:0000259" key="8">
    <source>
        <dbReference type="Pfam" id="PF00483"/>
    </source>
</evidence>
<proteinExistence type="inferred from homology"/>
<evidence type="ECO:0000259" key="9">
    <source>
        <dbReference type="Pfam" id="PF22640"/>
    </source>
</evidence>
<keyword evidence="3 10" id="KW-0808">Transferase</keyword>
<reference evidence="10 11" key="1">
    <citation type="submission" date="2019-02" db="EMBL/GenBank/DDBJ databases">
        <authorList>
            <consortium name="Pathogen Informatics"/>
        </authorList>
    </citation>
    <scope>NUCLEOTIDE SEQUENCE [LARGE SCALE GENOMIC DNA]</scope>
    <source>
        <strain evidence="10 11">078GUE027</strain>
    </source>
</reference>
<evidence type="ECO:0000256" key="7">
    <source>
        <dbReference type="ARBA" id="ARBA00047343"/>
    </source>
</evidence>
<dbReference type="PANTHER" id="PTHR46390:SF1">
    <property type="entry name" value="MANNOSE-1-PHOSPHATE GUANYLYLTRANSFERASE"/>
    <property type="match status" value="1"/>
</dbReference>
<evidence type="ECO:0000313" key="11">
    <source>
        <dbReference type="Proteomes" id="UP000346772"/>
    </source>
</evidence>
<evidence type="ECO:0000256" key="4">
    <source>
        <dbReference type="ARBA" id="ARBA00022695"/>
    </source>
</evidence>
<accession>A0AAX3H2E5</accession>
<name>A0AAX3H2E5_CLODI</name>
<dbReference type="SUPFAM" id="SSF159283">
    <property type="entry name" value="Guanosine diphospho-D-mannose pyrophosphorylase/mannose-6-phosphate isomerase linker domain"/>
    <property type="match status" value="1"/>
</dbReference>
<sequence>MKVYNVIMAGGGGTRFWPLSRQEVPKQLINLSGEDALINETINRIDSLAKKDDLFIVTNEKQLEALKDIVKDKCLDRNILPEPCARNTAAAIGFAAFNIMKKYGDGVMCVYPADHYIKEEKEFKSILEKAIYIAENNDKLVTIGITPTFPSTGYGYINFNRENTIEDVAYEVVEFVEKPNYEIAKEYVNSKKYVWNSGMFVWKVSKILEDFKRYLPKVYEKLEEISKYLGTKEEVEKIKEIYPTIQSISIDYGIMERSNDVIVVPGDFGWNDVGSWDSLGAIYPTDDEGNIKRGENITIDTKNSIIYSDDKLISTIGISDLIVVSTNDAVMVCRKDKAQDVKKIVEQLKEEDRQEYM</sequence>
<comment type="caution">
    <text evidence="10">The sequence shown here is derived from an EMBL/GenBank/DDBJ whole genome shotgun (WGS) entry which is preliminary data.</text>
</comment>
<dbReference type="PANTHER" id="PTHR46390">
    <property type="entry name" value="MANNOSE-1-PHOSPHATE GUANYLYLTRANSFERASE"/>
    <property type="match status" value="1"/>
</dbReference>
<feature type="domain" description="MannoseP isomerase/GMP-like beta-helix" evidence="9">
    <location>
        <begin position="294"/>
        <end position="348"/>
    </location>
</feature>
<dbReference type="GO" id="GO:0005525">
    <property type="term" value="F:GTP binding"/>
    <property type="evidence" value="ECO:0007669"/>
    <property type="project" value="UniProtKB-KW"/>
</dbReference>
<dbReference type="EMBL" id="CAADAT010000017">
    <property type="protein sequence ID" value="VFD55247.1"/>
    <property type="molecule type" value="Genomic_DNA"/>
</dbReference>
<comment type="similarity">
    <text evidence="1">Belongs to the mannose-6-phosphate isomerase type 2 family.</text>
</comment>
<evidence type="ECO:0000256" key="6">
    <source>
        <dbReference type="ARBA" id="ARBA00023134"/>
    </source>
</evidence>
<dbReference type="RefSeq" id="WP_003422853.1">
    <property type="nucleotide sequence ID" value="NZ_BEHB01000018.1"/>
</dbReference>
<feature type="domain" description="Nucleotidyl transferase" evidence="8">
    <location>
        <begin position="5"/>
        <end position="281"/>
    </location>
</feature>
<dbReference type="AlphaFoldDB" id="A0AAX3H2E5"/>
<dbReference type="EC" id="2.7.7.13" evidence="2"/>
<keyword evidence="5" id="KW-0547">Nucleotide-binding</keyword>
<dbReference type="SUPFAM" id="SSF53448">
    <property type="entry name" value="Nucleotide-diphospho-sugar transferases"/>
    <property type="match status" value="1"/>
</dbReference>
<dbReference type="InterPro" id="IPR051161">
    <property type="entry name" value="Mannose-6P_isomerase_type2"/>
</dbReference>
<dbReference type="InterPro" id="IPR054566">
    <property type="entry name" value="ManC/GMP-like_b-helix"/>
</dbReference>
<evidence type="ECO:0000256" key="2">
    <source>
        <dbReference type="ARBA" id="ARBA00012387"/>
    </source>
</evidence>
<comment type="catalytic activity">
    <reaction evidence="7">
        <text>alpha-D-mannose 1-phosphate + GTP + H(+) = GDP-alpha-D-mannose + diphosphate</text>
        <dbReference type="Rhea" id="RHEA:15229"/>
        <dbReference type="ChEBI" id="CHEBI:15378"/>
        <dbReference type="ChEBI" id="CHEBI:33019"/>
        <dbReference type="ChEBI" id="CHEBI:37565"/>
        <dbReference type="ChEBI" id="CHEBI:57527"/>
        <dbReference type="ChEBI" id="CHEBI:58409"/>
        <dbReference type="EC" id="2.7.7.13"/>
    </reaction>
</comment>
<evidence type="ECO:0000256" key="5">
    <source>
        <dbReference type="ARBA" id="ARBA00022741"/>
    </source>
</evidence>
<dbReference type="InterPro" id="IPR029044">
    <property type="entry name" value="Nucleotide-diphossugar_trans"/>
</dbReference>
<keyword evidence="6" id="KW-0342">GTP-binding</keyword>
<dbReference type="GO" id="GO:0004475">
    <property type="term" value="F:mannose-1-phosphate guanylyltransferase (GTP) activity"/>
    <property type="evidence" value="ECO:0007669"/>
    <property type="project" value="UniProtKB-EC"/>
</dbReference>
<evidence type="ECO:0000313" key="10">
    <source>
        <dbReference type="EMBL" id="VFD55247.1"/>
    </source>
</evidence>
<organism evidence="10 11">
    <name type="scientific">Clostridioides difficile</name>
    <name type="common">Peptoclostridium difficile</name>
    <dbReference type="NCBI Taxonomy" id="1496"/>
    <lineage>
        <taxon>Bacteria</taxon>
        <taxon>Bacillati</taxon>
        <taxon>Bacillota</taxon>
        <taxon>Clostridia</taxon>
        <taxon>Peptostreptococcales</taxon>
        <taxon>Peptostreptococcaceae</taxon>
        <taxon>Clostridioides</taxon>
    </lineage>
</organism>
<dbReference type="GO" id="GO:0009298">
    <property type="term" value="P:GDP-mannose biosynthetic process"/>
    <property type="evidence" value="ECO:0007669"/>
    <property type="project" value="TreeGrafter"/>
</dbReference>
<keyword evidence="4 10" id="KW-0548">Nucleotidyltransferase</keyword>
<dbReference type="Pfam" id="PF22640">
    <property type="entry name" value="ManC_GMP_beta-helix"/>
    <property type="match status" value="1"/>
</dbReference>
<dbReference type="InterPro" id="IPR049577">
    <property type="entry name" value="GMPP_N"/>
</dbReference>
<gene>
    <name evidence="10" type="primary">manC</name>
    <name evidence="10" type="ORF">SAMEA1710456_02751</name>
</gene>
<dbReference type="CDD" id="cd02509">
    <property type="entry name" value="GDP-M1P_Guanylyltransferase"/>
    <property type="match status" value="1"/>
</dbReference>
<evidence type="ECO:0000256" key="3">
    <source>
        <dbReference type="ARBA" id="ARBA00022679"/>
    </source>
</evidence>
<protein>
    <recommendedName>
        <fullName evidence="2">mannose-1-phosphate guanylyltransferase</fullName>
        <ecNumber evidence="2">2.7.7.13</ecNumber>
    </recommendedName>
</protein>
<dbReference type="Proteomes" id="UP000346772">
    <property type="component" value="Unassembled WGS sequence"/>
</dbReference>
<dbReference type="FunFam" id="3.90.550.10:FF:000046">
    <property type="entry name" value="Mannose-1-phosphate guanylyltransferase (GDP)"/>
    <property type="match status" value="1"/>
</dbReference>